<dbReference type="InterPro" id="IPR016187">
    <property type="entry name" value="CTDL_fold"/>
</dbReference>
<dbReference type="InterPro" id="IPR042095">
    <property type="entry name" value="SUMF_sf"/>
</dbReference>
<dbReference type="EMBL" id="JAUSVL010000001">
    <property type="protein sequence ID" value="MDQ0291904.1"/>
    <property type="molecule type" value="Genomic_DNA"/>
</dbReference>
<dbReference type="Pfam" id="PF03781">
    <property type="entry name" value="FGE-sulfatase"/>
    <property type="match status" value="1"/>
</dbReference>
<dbReference type="Proteomes" id="UP001238163">
    <property type="component" value="Unassembled WGS sequence"/>
</dbReference>
<name>A0AAE3VKQ9_9BACT</name>
<dbReference type="InterPro" id="IPR005532">
    <property type="entry name" value="SUMF_dom"/>
</dbReference>
<dbReference type="InterPro" id="IPR051043">
    <property type="entry name" value="Sulfatase_Mod_Factor_Kinase"/>
</dbReference>
<dbReference type="PANTHER" id="PTHR23150">
    <property type="entry name" value="SULFATASE MODIFYING FACTOR 1, 2"/>
    <property type="match status" value="1"/>
</dbReference>
<feature type="domain" description="Sulfatase-modifying factor enzyme-like" evidence="1">
    <location>
        <begin position="35"/>
        <end position="243"/>
    </location>
</feature>
<dbReference type="RefSeq" id="WP_307265342.1">
    <property type="nucleotide sequence ID" value="NZ_JAUSVL010000001.1"/>
</dbReference>
<accession>A0AAE3VKQ9</accession>
<dbReference type="AlphaFoldDB" id="A0AAE3VKQ9"/>
<dbReference type="SUPFAM" id="SSF56436">
    <property type="entry name" value="C-type lectin-like"/>
    <property type="match status" value="1"/>
</dbReference>
<protein>
    <submittedName>
        <fullName evidence="2">Formylglycine-generating enzyme required for sulfatase activity</fullName>
    </submittedName>
</protein>
<evidence type="ECO:0000313" key="3">
    <source>
        <dbReference type="Proteomes" id="UP001238163"/>
    </source>
</evidence>
<dbReference type="GO" id="GO:0120147">
    <property type="term" value="F:formylglycine-generating oxidase activity"/>
    <property type="evidence" value="ECO:0007669"/>
    <property type="project" value="TreeGrafter"/>
</dbReference>
<organism evidence="2 3">
    <name type="scientific">Oligosphaera ethanolica</name>
    <dbReference type="NCBI Taxonomy" id="760260"/>
    <lineage>
        <taxon>Bacteria</taxon>
        <taxon>Pseudomonadati</taxon>
        <taxon>Lentisphaerota</taxon>
        <taxon>Oligosphaeria</taxon>
        <taxon>Oligosphaerales</taxon>
        <taxon>Oligosphaeraceae</taxon>
        <taxon>Oligosphaera</taxon>
    </lineage>
</organism>
<sequence length="247" mass="27811">MKKLAAVLMVVTSLLYCSCGKSKVSMAPGGGVMLDLVLIRPGKFLMGSEYSYDEEGPVHEVRISQPFYLGKYEVTQAQWQAVMGWNPSECKGATLPVECVSWDDCQEFIEKLNSKGIGTFRLPTEAEWEYACRAGTTDDFAKNLDEIAWYNENSGDTTHPVGTKKANPWGLYDMHGNVSEFCLDWWYAPYNQGKQTDPIGLSWSFWFVCRGGSYLSSSKRCLSASRSTLAPWCRRGYQGFRLVMMVQ</sequence>
<evidence type="ECO:0000259" key="1">
    <source>
        <dbReference type="Pfam" id="PF03781"/>
    </source>
</evidence>
<reference evidence="2" key="1">
    <citation type="submission" date="2023-07" db="EMBL/GenBank/DDBJ databases">
        <title>Genomic Encyclopedia of Type Strains, Phase IV (KMG-IV): sequencing the most valuable type-strain genomes for metagenomic binning, comparative biology and taxonomic classification.</title>
        <authorList>
            <person name="Goeker M."/>
        </authorList>
    </citation>
    <scope>NUCLEOTIDE SEQUENCE</scope>
    <source>
        <strain evidence="2">DSM 24202</strain>
    </source>
</reference>
<dbReference type="PANTHER" id="PTHR23150:SF19">
    <property type="entry name" value="FORMYLGLYCINE-GENERATING ENZYME"/>
    <property type="match status" value="1"/>
</dbReference>
<keyword evidence="3" id="KW-1185">Reference proteome</keyword>
<dbReference type="Gene3D" id="3.90.1580.10">
    <property type="entry name" value="paralog of FGE (formylglycine-generating enzyme)"/>
    <property type="match status" value="1"/>
</dbReference>
<comment type="caution">
    <text evidence="2">The sequence shown here is derived from an EMBL/GenBank/DDBJ whole genome shotgun (WGS) entry which is preliminary data.</text>
</comment>
<gene>
    <name evidence="2" type="ORF">J3R75_004011</name>
</gene>
<evidence type="ECO:0000313" key="2">
    <source>
        <dbReference type="EMBL" id="MDQ0291904.1"/>
    </source>
</evidence>
<proteinExistence type="predicted"/>